<accession>A0AAQ4CU08</accession>
<evidence type="ECO:0000256" key="1">
    <source>
        <dbReference type="SAM" id="Phobius"/>
    </source>
</evidence>
<dbReference type="AlphaFoldDB" id="A0AAQ4CU08"/>
<name>A0AAQ4CU08_9CREN</name>
<reference evidence="2 3" key="1">
    <citation type="journal article" date="2022" name="Microbiol. Resour. Announc.">
        <title>Complete Genome Sequence of the Hyperthermophilic and Acidophilic Archaeon Saccharolobus caldissimus Strain HS-3T.</title>
        <authorList>
            <person name="Sakai H.D."/>
            <person name="Kurosawa N."/>
        </authorList>
    </citation>
    <scope>NUCLEOTIDE SEQUENCE [LARGE SCALE GENOMIC DNA]</scope>
    <source>
        <strain evidence="2 3">JCM32116</strain>
    </source>
</reference>
<gene>
    <name evidence="2" type="ORF">SACC_23060</name>
</gene>
<keyword evidence="3" id="KW-1185">Reference proteome</keyword>
<dbReference type="GeneID" id="68867032"/>
<feature type="transmembrane region" description="Helical" evidence="1">
    <location>
        <begin position="129"/>
        <end position="146"/>
    </location>
</feature>
<dbReference type="EMBL" id="AP025226">
    <property type="protein sequence ID" value="BDB99289.1"/>
    <property type="molecule type" value="Genomic_DNA"/>
</dbReference>
<proteinExistence type="predicted"/>
<feature type="transmembrane region" description="Helical" evidence="1">
    <location>
        <begin position="96"/>
        <end position="117"/>
    </location>
</feature>
<protein>
    <recommendedName>
        <fullName evidence="4">NUMOD4 domain-containing protein</fullName>
    </recommendedName>
</protein>
<evidence type="ECO:0000313" key="3">
    <source>
        <dbReference type="Proteomes" id="UP001319921"/>
    </source>
</evidence>
<evidence type="ECO:0000313" key="2">
    <source>
        <dbReference type="EMBL" id="BDB99289.1"/>
    </source>
</evidence>
<sequence length="155" mass="17495">MAKLKGYIGHVKVNDQGKIEESVNVDNAEKLAEILMFNVKKGNEEAKELGFNKMHGFAMIGSNKSLTFMKGMALIVDTEKTDWQDLFIYYTYNKSFIVTGAILVIISILLFYMALLTNMLNFLAPEPRLYIPSILIIIGVIFLAISKSSLSYRLE</sequence>
<dbReference type="Proteomes" id="UP001319921">
    <property type="component" value="Chromosome"/>
</dbReference>
<keyword evidence="1" id="KW-1133">Transmembrane helix</keyword>
<dbReference type="RefSeq" id="WP_229569613.1">
    <property type="nucleotide sequence ID" value="NZ_AP025226.1"/>
</dbReference>
<dbReference type="KEGG" id="scas:SACC_23060"/>
<organism evidence="2 3">
    <name type="scientific">Saccharolobus caldissimus</name>
    <dbReference type="NCBI Taxonomy" id="1702097"/>
    <lineage>
        <taxon>Archaea</taxon>
        <taxon>Thermoproteota</taxon>
        <taxon>Thermoprotei</taxon>
        <taxon>Sulfolobales</taxon>
        <taxon>Sulfolobaceae</taxon>
        <taxon>Saccharolobus</taxon>
    </lineage>
</organism>
<evidence type="ECO:0008006" key="4">
    <source>
        <dbReference type="Google" id="ProtNLM"/>
    </source>
</evidence>
<keyword evidence="1" id="KW-0812">Transmembrane</keyword>
<keyword evidence="1" id="KW-0472">Membrane</keyword>